<protein>
    <recommendedName>
        <fullName evidence="4">Erythromycin biosynthesis sensory transduction protein eryC1</fullName>
    </recommendedName>
</protein>
<evidence type="ECO:0000313" key="3">
    <source>
        <dbReference type="EMBL" id="SUZ97733.1"/>
    </source>
</evidence>
<dbReference type="AlphaFoldDB" id="A0A381S9F0"/>
<dbReference type="GO" id="GO:0008483">
    <property type="term" value="F:transaminase activity"/>
    <property type="evidence" value="ECO:0007669"/>
    <property type="project" value="TreeGrafter"/>
</dbReference>
<gene>
    <name evidence="3" type="ORF">METZ01_LOCUS50587</name>
</gene>
<evidence type="ECO:0008006" key="4">
    <source>
        <dbReference type="Google" id="ProtNLM"/>
    </source>
</evidence>
<dbReference type="Gene3D" id="3.90.1150.10">
    <property type="entry name" value="Aspartate Aminotransferase, domain 1"/>
    <property type="match status" value="1"/>
</dbReference>
<dbReference type="EMBL" id="UINC01002536">
    <property type="protein sequence ID" value="SUZ97733.1"/>
    <property type="molecule type" value="Genomic_DNA"/>
</dbReference>
<dbReference type="InterPro" id="IPR015421">
    <property type="entry name" value="PyrdxlP-dep_Trfase_major"/>
</dbReference>
<accession>A0A381S9F0</accession>
<dbReference type="InterPro" id="IPR015424">
    <property type="entry name" value="PyrdxlP-dep_Trfase"/>
</dbReference>
<reference evidence="3" key="1">
    <citation type="submission" date="2018-05" db="EMBL/GenBank/DDBJ databases">
        <authorList>
            <person name="Lanie J.A."/>
            <person name="Ng W.-L."/>
            <person name="Kazmierczak K.M."/>
            <person name="Andrzejewski T.M."/>
            <person name="Davidsen T.M."/>
            <person name="Wayne K.J."/>
            <person name="Tettelin H."/>
            <person name="Glass J.I."/>
            <person name="Rusch D."/>
            <person name="Podicherti R."/>
            <person name="Tsui H.-C.T."/>
            <person name="Winkler M.E."/>
        </authorList>
    </citation>
    <scope>NUCLEOTIDE SEQUENCE</scope>
</reference>
<organism evidence="3">
    <name type="scientific">marine metagenome</name>
    <dbReference type="NCBI Taxonomy" id="408172"/>
    <lineage>
        <taxon>unclassified sequences</taxon>
        <taxon>metagenomes</taxon>
        <taxon>ecological metagenomes</taxon>
    </lineage>
</organism>
<dbReference type="PANTHER" id="PTHR30244:SF36">
    <property type="entry name" value="3-OXO-GLUCOSE-6-PHOSPHATE:GLUTAMATE AMINOTRANSFERASE"/>
    <property type="match status" value="1"/>
</dbReference>
<dbReference type="Pfam" id="PF01041">
    <property type="entry name" value="DegT_DnrJ_EryC1"/>
    <property type="match status" value="1"/>
</dbReference>
<dbReference type="InterPro" id="IPR000653">
    <property type="entry name" value="DegT/StrS_aminotransferase"/>
</dbReference>
<comment type="similarity">
    <text evidence="2">Belongs to the DegT/DnrJ/EryC1 family.</text>
</comment>
<dbReference type="PANTHER" id="PTHR30244">
    <property type="entry name" value="TRANSAMINASE"/>
    <property type="match status" value="1"/>
</dbReference>
<keyword evidence="1" id="KW-0663">Pyridoxal phosphate</keyword>
<dbReference type="GO" id="GO:0000271">
    <property type="term" value="P:polysaccharide biosynthetic process"/>
    <property type="evidence" value="ECO:0007669"/>
    <property type="project" value="TreeGrafter"/>
</dbReference>
<dbReference type="Gene3D" id="3.40.640.10">
    <property type="entry name" value="Type I PLP-dependent aspartate aminotransferase-like (Major domain)"/>
    <property type="match status" value="1"/>
</dbReference>
<dbReference type="PIRSF" id="PIRSF000390">
    <property type="entry name" value="PLP_StrS"/>
    <property type="match status" value="1"/>
</dbReference>
<evidence type="ECO:0000256" key="2">
    <source>
        <dbReference type="ARBA" id="ARBA00037999"/>
    </source>
</evidence>
<dbReference type="CDD" id="cd00616">
    <property type="entry name" value="AHBA_syn"/>
    <property type="match status" value="1"/>
</dbReference>
<evidence type="ECO:0000256" key="1">
    <source>
        <dbReference type="ARBA" id="ARBA00022898"/>
    </source>
</evidence>
<sequence>MPELPFLQLVPDDIGAVRVAIDRVLQRGIFELGQEMEAFETEFAGATGSTHCVGVGSGTDALALALRGLGVGPGDEVITTPLTAAFTALAIVMTGAKPVFADIDADRMTLSPSAVADAVSSKTAAIVPVHLYGQSADMPALMAVAARHDLVVVEDCCQAHMATCGGQPVGTFGEAAAFSFYPTKNLGALGDGGAMCTNSSQLANRVAALRDGGQTAKYLHTEAGVNSRLDELQAAILRTRLPHLAERTERRRVIATAYRHGLVETSVTIPPELDAGHVYHLFPVLSTRRDTLQTYLRNLGIGTLVHYPTPVSRQPAFSRFTPSECPVADAACHQLLSLPLHPSLSDESVNRVCDAVSQFKPSFPD</sequence>
<name>A0A381S9F0_9ZZZZ</name>
<dbReference type="InterPro" id="IPR015422">
    <property type="entry name" value="PyrdxlP-dep_Trfase_small"/>
</dbReference>
<proteinExistence type="inferred from homology"/>
<dbReference type="GO" id="GO:0030170">
    <property type="term" value="F:pyridoxal phosphate binding"/>
    <property type="evidence" value="ECO:0007669"/>
    <property type="project" value="TreeGrafter"/>
</dbReference>
<dbReference type="SUPFAM" id="SSF53383">
    <property type="entry name" value="PLP-dependent transferases"/>
    <property type="match status" value="1"/>
</dbReference>